<gene>
    <name evidence="5" type="ORF">JKL49_12000</name>
</gene>
<evidence type="ECO:0000256" key="3">
    <source>
        <dbReference type="ARBA" id="ARBA00023237"/>
    </source>
</evidence>
<dbReference type="InterPro" id="IPR036942">
    <property type="entry name" value="Beta-barrel_TonB_sf"/>
</dbReference>
<dbReference type="Gene3D" id="2.40.170.20">
    <property type="entry name" value="TonB-dependent receptor, beta-barrel domain"/>
    <property type="match status" value="1"/>
</dbReference>
<sequence length="129" mass="14368">MNLAEAGLKIQEERFDLYATAFYTAFDSQSFSETVFNPTTGAFTSRTEFTDTRSYGVELEGTIRPTDWFDVSFTGTAQDPRFGDFKFSTNVGGTLVPSDFSHNMQVRAPKVSGRITRGQPVRRQTAGRA</sequence>
<evidence type="ECO:0000313" key="5">
    <source>
        <dbReference type="EMBL" id="QQZ51976.1"/>
    </source>
</evidence>
<evidence type="ECO:0000256" key="1">
    <source>
        <dbReference type="ARBA" id="ARBA00004442"/>
    </source>
</evidence>
<evidence type="ECO:0000259" key="4">
    <source>
        <dbReference type="Pfam" id="PF00593"/>
    </source>
</evidence>
<keyword evidence="3" id="KW-0998">Cell outer membrane</keyword>
<name>A0A974SAI6_9CAUL</name>
<dbReference type="SUPFAM" id="SSF56935">
    <property type="entry name" value="Porins"/>
    <property type="match status" value="1"/>
</dbReference>
<proteinExistence type="predicted"/>
<dbReference type="GO" id="GO:0009279">
    <property type="term" value="C:cell outer membrane"/>
    <property type="evidence" value="ECO:0007669"/>
    <property type="project" value="UniProtKB-SubCell"/>
</dbReference>
<organism evidence="5">
    <name type="scientific">Phenylobacterium glaciei</name>
    <dbReference type="NCBI Taxonomy" id="2803784"/>
    <lineage>
        <taxon>Bacteria</taxon>
        <taxon>Pseudomonadati</taxon>
        <taxon>Pseudomonadota</taxon>
        <taxon>Alphaproteobacteria</taxon>
        <taxon>Caulobacterales</taxon>
        <taxon>Caulobacteraceae</taxon>
        <taxon>Phenylobacterium</taxon>
    </lineage>
</organism>
<keyword evidence="5" id="KW-0675">Receptor</keyword>
<dbReference type="InterPro" id="IPR000531">
    <property type="entry name" value="Beta-barrel_TonB"/>
</dbReference>
<accession>A0A974SAI6</accession>
<dbReference type="Pfam" id="PF00593">
    <property type="entry name" value="TonB_dep_Rec_b-barrel"/>
    <property type="match status" value="1"/>
</dbReference>
<evidence type="ECO:0000256" key="2">
    <source>
        <dbReference type="ARBA" id="ARBA00023136"/>
    </source>
</evidence>
<keyword evidence="2" id="KW-0472">Membrane</keyword>
<feature type="domain" description="TonB-dependent receptor-like beta-barrel" evidence="4">
    <location>
        <begin position="5"/>
        <end position="95"/>
    </location>
</feature>
<dbReference type="AlphaFoldDB" id="A0A974SAI6"/>
<protein>
    <submittedName>
        <fullName evidence="5">TonB-dependent receptor</fullName>
    </submittedName>
</protein>
<comment type="subcellular location">
    <subcellularLocation>
        <location evidence="1">Cell outer membrane</location>
    </subcellularLocation>
</comment>
<dbReference type="EMBL" id="CP068570">
    <property type="protein sequence ID" value="QQZ51976.1"/>
    <property type="molecule type" value="Genomic_DNA"/>
</dbReference>
<reference evidence="5" key="1">
    <citation type="submission" date="2021-01" db="EMBL/GenBank/DDBJ databases">
        <title>Genome sequence of Phenylobacterium sp. 20VBR1 isolated from a valley glaceir, Ny-Alesund, Svalbard.</title>
        <authorList>
            <person name="Thomas F.A."/>
            <person name="Krishnan K.P."/>
            <person name="Sinha R.K."/>
        </authorList>
    </citation>
    <scope>NUCLEOTIDE SEQUENCE</scope>
    <source>
        <strain evidence="5">20VBR1</strain>
    </source>
</reference>